<dbReference type="RefSeq" id="WP_166378777.1">
    <property type="nucleotide sequence ID" value="NZ_BAAATT010000005.1"/>
</dbReference>
<dbReference type="Proteomes" id="UP000660339">
    <property type="component" value="Unassembled WGS sequence"/>
</dbReference>
<dbReference type="Pfam" id="PF12973">
    <property type="entry name" value="Cupin_7"/>
    <property type="match status" value="1"/>
</dbReference>
<reference evidence="2" key="1">
    <citation type="submission" date="2021-01" db="EMBL/GenBank/DDBJ databases">
        <title>Whole genome shotgun sequence of Catellatospora methionotrophica NBRC 14553.</title>
        <authorList>
            <person name="Komaki H."/>
            <person name="Tamura T."/>
        </authorList>
    </citation>
    <scope>NUCLEOTIDE SEQUENCE</scope>
    <source>
        <strain evidence="2">NBRC 14553</strain>
    </source>
</reference>
<evidence type="ECO:0000259" key="1">
    <source>
        <dbReference type="Pfam" id="PF12973"/>
    </source>
</evidence>
<accession>A0A8J3PGP7</accession>
<evidence type="ECO:0000313" key="3">
    <source>
        <dbReference type="Proteomes" id="UP000660339"/>
    </source>
</evidence>
<feature type="domain" description="ChrR-like cupin" evidence="1">
    <location>
        <begin position="17"/>
        <end position="95"/>
    </location>
</feature>
<keyword evidence="3" id="KW-1185">Reference proteome</keyword>
<dbReference type="Gene3D" id="2.60.120.10">
    <property type="entry name" value="Jelly Rolls"/>
    <property type="match status" value="1"/>
</dbReference>
<dbReference type="InterPro" id="IPR014710">
    <property type="entry name" value="RmlC-like_jellyroll"/>
</dbReference>
<dbReference type="AlphaFoldDB" id="A0A8J3PGP7"/>
<comment type="caution">
    <text evidence="2">The sequence shown here is derived from an EMBL/GenBank/DDBJ whole genome shotgun (WGS) entry which is preliminary data.</text>
</comment>
<gene>
    <name evidence="2" type="ORF">Cme02nite_48640</name>
</gene>
<dbReference type="InterPro" id="IPR011051">
    <property type="entry name" value="RmlC_Cupin_sf"/>
</dbReference>
<evidence type="ECO:0000313" key="2">
    <source>
        <dbReference type="EMBL" id="GIG16532.1"/>
    </source>
</evidence>
<protein>
    <submittedName>
        <fullName evidence="2">Cupin</fullName>
    </submittedName>
</protein>
<sequence length="139" mass="15568">MSTHHVDQDVFRSVLQENIDWQPFPAFPPAARLAVMVGRPAEPAPYVVRVKLPAGERLMPHRHHEDRVYTVISGVFYIGRGDVFDEDKLEAYPPGAVIVLPGGTPHFHWARSGEYVTQVTAIGPISLDYVDPRNDPRST</sequence>
<dbReference type="InterPro" id="IPR025979">
    <property type="entry name" value="ChrR-like_cupin_dom"/>
</dbReference>
<proteinExistence type="predicted"/>
<organism evidence="2 3">
    <name type="scientific">Catellatospora methionotrophica</name>
    <dbReference type="NCBI Taxonomy" id="121620"/>
    <lineage>
        <taxon>Bacteria</taxon>
        <taxon>Bacillati</taxon>
        <taxon>Actinomycetota</taxon>
        <taxon>Actinomycetes</taxon>
        <taxon>Micromonosporales</taxon>
        <taxon>Micromonosporaceae</taxon>
        <taxon>Catellatospora</taxon>
    </lineage>
</organism>
<dbReference type="SUPFAM" id="SSF51182">
    <property type="entry name" value="RmlC-like cupins"/>
    <property type="match status" value="1"/>
</dbReference>
<dbReference type="EMBL" id="BONJ01000028">
    <property type="protein sequence ID" value="GIG16532.1"/>
    <property type="molecule type" value="Genomic_DNA"/>
</dbReference>
<dbReference type="CDD" id="cd06989">
    <property type="entry name" value="cupin_DRT102"/>
    <property type="match status" value="1"/>
</dbReference>
<name>A0A8J3PGP7_9ACTN</name>